<feature type="compositionally biased region" description="Basic and acidic residues" evidence="1">
    <location>
        <begin position="47"/>
        <end position="65"/>
    </location>
</feature>
<dbReference type="Proteomes" id="UP000254764">
    <property type="component" value="Unassembled WGS sequence"/>
</dbReference>
<evidence type="ECO:0000313" key="2">
    <source>
        <dbReference type="EMBL" id="SSC64694.1"/>
    </source>
</evidence>
<reference evidence="3" key="1">
    <citation type="submission" date="2018-07" db="EMBL/GenBank/DDBJ databases">
        <authorList>
            <person name="Peiro R."/>
            <person name="Begona"/>
            <person name="Cbmso G."/>
            <person name="Lopez M."/>
            <person name="Gonzalez S."/>
        </authorList>
    </citation>
    <scope>NUCLEOTIDE SEQUENCE [LARGE SCALE GENOMIC DNA]</scope>
</reference>
<evidence type="ECO:0000313" key="3">
    <source>
        <dbReference type="Proteomes" id="UP000254764"/>
    </source>
</evidence>
<dbReference type="AlphaFoldDB" id="A0A376AA82"/>
<evidence type="ECO:0000256" key="1">
    <source>
        <dbReference type="SAM" id="MobiDB-lite"/>
    </source>
</evidence>
<gene>
    <name evidence="2" type="ORF">RHIZ70_402</name>
</gene>
<accession>A0A376AA82</accession>
<sequence length="98" mass="10911">MRGGKSDPGRRGRGRKIADFDPALIEELDDDWFHLRHGEAELVGAGKTEHSLKHGDRGGEGGLRRRDRIGDTLRFRLVGEERDDGAGIDEHQLSHNSS</sequence>
<dbReference type="EMBL" id="UEYP01000013">
    <property type="protein sequence ID" value="SSC64694.1"/>
    <property type="molecule type" value="Genomic_DNA"/>
</dbReference>
<name>A0A376AA82_9HYPH</name>
<proteinExistence type="predicted"/>
<keyword evidence="3" id="KW-1185">Reference proteome</keyword>
<organism evidence="2 3">
    <name type="scientific">Ciceribacter selenitireducens ATCC BAA-1503</name>
    <dbReference type="NCBI Taxonomy" id="1336235"/>
    <lineage>
        <taxon>Bacteria</taxon>
        <taxon>Pseudomonadati</taxon>
        <taxon>Pseudomonadota</taxon>
        <taxon>Alphaproteobacteria</taxon>
        <taxon>Hyphomicrobiales</taxon>
        <taxon>Rhizobiaceae</taxon>
        <taxon>Ciceribacter</taxon>
    </lineage>
</organism>
<protein>
    <submittedName>
        <fullName evidence="2">Uncharacterized protein</fullName>
    </submittedName>
</protein>
<feature type="region of interest" description="Disordered" evidence="1">
    <location>
        <begin position="46"/>
        <end position="65"/>
    </location>
</feature>